<feature type="transmembrane region" description="Helical" evidence="7">
    <location>
        <begin position="158"/>
        <end position="184"/>
    </location>
</feature>
<dbReference type="PANTHER" id="PTHR23513:SF6">
    <property type="entry name" value="MAJOR FACILITATOR SUPERFAMILY ASSOCIATED DOMAIN-CONTAINING PROTEIN"/>
    <property type="match status" value="1"/>
</dbReference>
<dbReference type="Pfam" id="PF05977">
    <property type="entry name" value="MFS_3"/>
    <property type="match status" value="1"/>
</dbReference>
<accession>A0ABN1BIS4</accession>
<keyword evidence="2" id="KW-0813">Transport</keyword>
<protein>
    <submittedName>
        <fullName evidence="8">MFS transporter</fullName>
    </submittedName>
</protein>
<name>A0ABN1BIS4_9BACI</name>
<dbReference type="Proteomes" id="UP001500880">
    <property type="component" value="Unassembled WGS sequence"/>
</dbReference>
<comment type="subcellular location">
    <subcellularLocation>
        <location evidence="1">Cell membrane</location>
        <topology evidence="1">Multi-pass membrane protein</topology>
    </subcellularLocation>
</comment>
<dbReference type="EMBL" id="BAAADO010000005">
    <property type="protein sequence ID" value="GAA0498756.1"/>
    <property type="molecule type" value="Genomic_DNA"/>
</dbReference>
<dbReference type="Gene3D" id="1.20.1250.20">
    <property type="entry name" value="MFS general substrate transporter like domains"/>
    <property type="match status" value="1"/>
</dbReference>
<feature type="transmembrane region" description="Helical" evidence="7">
    <location>
        <begin position="313"/>
        <end position="336"/>
    </location>
</feature>
<evidence type="ECO:0000256" key="4">
    <source>
        <dbReference type="ARBA" id="ARBA00022692"/>
    </source>
</evidence>
<dbReference type="InterPro" id="IPR036259">
    <property type="entry name" value="MFS_trans_sf"/>
</dbReference>
<keyword evidence="9" id="KW-1185">Reference proteome</keyword>
<dbReference type="RefSeq" id="WP_343842175.1">
    <property type="nucleotide sequence ID" value="NZ_BAAADO010000005.1"/>
</dbReference>
<dbReference type="SUPFAM" id="SSF103473">
    <property type="entry name" value="MFS general substrate transporter"/>
    <property type="match status" value="1"/>
</dbReference>
<evidence type="ECO:0000256" key="6">
    <source>
        <dbReference type="ARBA" id="ARBA00023136"/>
    </source>
</evidence>
<evidence type="ECO:0000256" key="5">
    <source>
        <dbReference type="ARBA" id="ARBA00022989"/>
    </source>
</evidence>
<comment type="caution">
    <text evidence="8">The sequence shown here is derived from an EMBL/GenBank/DDBJ whole genome shotgun (WGS) entry which is preliminary data.</text>
</comment>
<evidence type="ECO:0000313" key="9">
    <source>
        <dbReference type="Proteomes" id="UP001500880"/>
    </source>
</evidence>
<feature type="transmembrane region" description="Helical" evidence="7">
    <location>
        <begin position="289"/>
        <end position="307"/>
    </location>
</feature>
<reference evidence="8 9" key="1">
    <citation type="journal article" date="2019" name="Int. J. Syst. Evol. Microbiol.">
        <title>The Global Catalogue of Microorganisms (GCM) 10K type strain sequencing project: providing services to taxonomists for standard genome sequencing and annotation.</title>
        <authorList>
            <consortium name="The Broad Institute Genomics Platform"/>
            <consortium name="The Broad Institute Genome Sequencing Center for Infectious Disease"/>
            <person name="Wu L."/>
            <person name="Ma J."/>
        </authorList>
    </citation>
    <scope>NUCLEOTIDE SEQUENCE [LARGE SCALE GENOMIC DNA]</scope>
    <source>
        <strain evidence="8 9">JCM 12389</strain>
    </source>
</reference>
<dbReference type="InterPro" id="IPR010290">
    <property type="entry name" value="TM_effector"/>
</dbReference>
<keyword evidence="4 7" id="KW-0812">Transmembrane</keyword>
<sequence>MMSVLQNKNFFKLFSGRMATNAGDSIYYVAAMWLVYELGGSAFYTGLAGFLTLIPQVLQFLTGPVIDRISIRKVLTFSQGLQAFMILSIPIAHSLGVLNVTIVLIVMPVISLLNQIAYPATSALIPVILPKEQLTKGNSLMSFAYQGVDMVFNAVTGLLITFFGAITLFWTDSVIFFIAALLYWRMTIGKEATEAKEPAKEFSLKRETRQYMKDLKAGFQLVLGSAIVKLFGENIVANFALGAMMAILPAYADFRGGSEVYGALLAAFSAGVLIGSLCAPLFEKIPVGKITMISFLIGAGFWISSVFMPINWISIVLFGICSIPIGLTNVLFYTILQGCVPRKFLARVFSVIASISTSAMPLGSLAGGALGSIFPSSVVFLGAGFSFLFISLYIAMVPVLRNLPSVKKATIEDFKFNQEILNGETVSS</sequence>
<feature type="transmembrane region" description="Helical" evidence="7">
    <location>
        <begin position="380"/>
        <end position="400"/>
    </location>
</feature>
<evidence type="ECO:0000256" key="1">
    <source>
        <dbReference type="ARBA" id="ARBA00004651"/>
    </source>
</evidence>
<keyword evidence="6 7" id="KW-0472">Membrane</keyword>
<feature type="transmembrane region" description="Helical" evidence="7">
    <location>
        <begin position="348"/>
        <end position="374"/>
    </location>
</feature>
<evidence type="ECO:0000256" key="3">
    <source>
        <dbReference type="ARBA" id="ARBA00022475"/>
    </source>
</evidence>
<feature type="transmembrane region" description="Helical" evidence="7">
    <location>
        <begin position="83"/>
        <end position="110"/>
    </location>
</feature>
<feature type="transmembrane region" description="Helical" evidence="7">
    <location>
        <begin position="260"/>
        <end position="282"/>
    </location>
</feature>
<keyword evidence="5 7" id="KW-1133">Transmembrane helix</keyword>
<organism evidence="8 9">
    <name type="scientific">Salinibacillus aidingensis</name>
    <dbReference type="NCBI Taxonomy" id="237684"/>
    <lineage>
        <taxon>Bacteria</taxon>
        <taxon>Bacillati</taxon>
        <taxon>Bacillota</taxon>
        <taxon>Bacilli</taxon>
        <taxon>Bacillales</taxon>
        <taxon>Bacillaceae</taxon>
        <taxon>Salinibacillus</taxon>
    </lineage>
</organism>
<dbReference type="PANTHER" id="PTHR23513">
    <property type="entry name" value="INTEGRAL MEMBRANE EFFLUX PROTEIN-RELATED"/>
    <property type="match status" value="1"/>
</dbReference>
<dbReference type="CDD" id="cd06173">
    <property type="entry name" value="MFS_MefA_like"/>
    <property type="match status" value="1"/>
</dbReference>
<evidence type="ECO:0000313" key="8">
    <source>
        <dbReference type="EMBL" id="GAA0498756.1"/>
    </source>
</evidence>
<evidence type="ECO:0000256" key="7">
    <source>
        <dbReference type="SAM" id="Phobius"/>
    </source>
</evidence>
<feature type="transmembrane region" description="Helical" evidence="7">
    <location>
        <begin position="18"/>
        <end position="36"/>
    </location>
</feature>
<proteinExistence type="predicted"/>
<evidence type="ECO:0000256" key="2">
    <source>
        <dbReference type="ARBA" id="ARBA00022448"/>
    </source>
</evidence>
<feature type="transmembrane region" description="Helical" evidence="7">
    <location>
        <begin position="42"/>
        <end position="62"/>
    </location>
</feature>
<keyword evidence="3" id="KW-1003">Cell membrane</keyword>
<gene>
    <name evidence="8" type="ORF">GCM10008986_27390</name>
</gene>